<dbReference type="RefSeq" id="WP_344988556.1">
    <property type="nucleotide sequence ID" value="NZ_BAAAXV010000002.1"/>
</dbReference>
<evidence type="ECO:0000313" key="3">
    <source>
        <dbReference type="Proteomes" id="UP001589532"/>
    </source>
</evidence>
<name>A0ABV5SBU7_9ACTN</name>
<keyword evidence="3" id="KW-1185">Reference proteome</keyword>
<dbReference type="Proteomes" id="UP001589532">
    <property type="component" value="Unassembled WGS sequence"/>
</dbReference>
<keyword evidence="1" id="KW-0732">Signal</keyword>
<accession>A0ABV5SBU7</accession>
<dbReference type="EMBL" id="JBHMBW010000047">
    <property type="protein sequence ID" value="MFB9628553.1"/>
    <property type="molecule type" value="Genomic_DNA"/>
</dbReference>
<proteinExistence type="predicted"/>
<feature type="signal peptide" evidence="1">
    <location>
        <begin position="1"/>
        <end position="18"/>
    </location>
</feature>
<protein>
    <submittedName>
        <fullName evidence="2">Uncharacterized protein</fullName>
    </submittedName>
</protein>
<feature type="chain" id="PRO_5046358409" evidence="1">
    <location>
        <begin position="19"/>
        <end position="331"/>
    </location>
</feature>
<evidence type="ECO:0000313" key="2">
    <source>
        <dbReference type="EMBL" id="MFB9628553.1"/>
    </source>
</evidence>
<reference evidence="2 3" key="1">
    <citation type="submission" date="2024-09" db="EMBL/GenBank/DDBJ databases">
        <authorList>
            <person name="Sun Q."/>
            <person name="Mori K."/>
        </authorList>
    </citation>
    <scope>NUCLEOTIDE SEQUENCE [LARGE SCALE GENOMIC DNA]</scope>
    <source>
        <strain evidence="2 3">JCM 3143</strain>
    </source>
</reference>
<organism evidence="2 3">
    <name type="scientific">Nonomuraea helvata</name>
    <dbReference type="NCBI Taxonomy" id="37484"/>
    <lineage>
        <taxon>Bacteria</taxon>
        <taxon>Bacillati</taxon>
        <taxon>Actinomycetota</taxon>
        <taxon>Actinomycetes</taxon>
        <taxon>Streptosporangiales</taxon>
        <taxon>Streptosporangiaceae</taxon>
        <taxon>Nonomuraea</taxon>
    </lineage>
</organism>
<gene>
    <name evidence="2" type="ORF">ACFFSA_36215</name>
</gene>
<sequence>MRAMIAMLLWLNPLPAPAAQPRFPVPIDLCALVDASLVKQLVPGAKANHDRDECSWTGQGVGLTAEPITEDLEQEPWGSTNAQVHELYRKRLANDLRPSWLTIWQWPAIGVPTEKRRSVTTTVARTVEGMGDEAHTVEHRRLRTKELERVFVTFRTGNLLFEVAYTAIDGRVSAKRLREGALSVSSRMAATLDGMSPPEPGPTAAPGIYAETPIACAMFTSAQLKELGVEAGGRVGLRAESCTWVWRTFQERLFLDFHAPQRGPAGDAIAQAKEMFAGWKSPESTPVDIGDEALVIGSEVVFRKSNLIGSLMARTPAQAQQAARWLVEALS</sequence>
<comment type="caution">
    <text evidence="2">The sequence shown here is derived from an EMBL/GenBank/DDBJ whole genome shotgun (WGS) entry which is preliminary data.</text>
</comment>
<evidence type="ECO:0000256" key="1">
    <source>
        <dbReference type="SAM" id="SignalP"/>
    </source>
</evidence>